<dbReference type="Proteomes" id="UP001055439">
    <property type="component" value="Chromosome 8"/>
</dbReference>
<dbReference type="GO" id="GO:0009435">
    <property type="term" value="P:NAD+ biosynthetic process"/>
    <property type="evidence" value="ECO:0007669"/>
    <property type="project" value="TreeGrafter"/>
</dbReference>
<keyword evidence="2" id="KW-1185">Reference proteome</keyword>
<sequence length="226" mass="24970">MDDSWLAKCVAAAAATIAGRCARIGGLSLLFPITIPSFLEDVSLSSAEIPQSGSHSINPGETIWRVERVYHTGASNAKGSEQYVRTPGLFVCIEKGKDTEKIISTNEILQENKNNIFSVDEIVPNQISPARVRDCIRRGLSVKHRTHDEVVDCIKDQKLYISENLLDLYGLQFNVTKFFLCSRVSPVPKVLRKTYMALTIPRLDLPLEDSLAVLLKSMSFSIGSTA</sequence>
<evidence type="ECO:0000313" key="2">
    <source>
        <dbReference type="Proteomes" id="UP001055439"/>
    </source>
</evidence>
<dbReference type="InterPro" id="IPR014729">
    <property type="entry name" value="Rossmann-like_a/b/a_fold"/>
</dbReference>
<reference evidence="1" key="1">
    <citation type="submission" date="2022-05" db="EMBL/GenBank/DDBJ databases">
        <title>The Musa troglodytarum L. genome provides insights into the mechanism of non-climacteric behaviour and enrichment of carotenoids.</title>
        <authorList>
            <person name="Wang J."/>
        </authorList>
    </citation>
    <scope>NUCLEOTIDE SEQUENCE</scope>
    <source>
        <tissue evidence="1">Leaf</tissue>
    </source>
</reference>
<organism evidence="1 2">
    <name type="scientific">Musa troglodytarum</name>
    <name type="common">fe'i banana</name>
    <dbReference type="NCBI Taxonomy" id="320322"/>
    <lineage>
        <taxon>Eukaryota</taxon>
        <taxon>Viridiplantae</taxon>
        <taxon>Streptophyta</taxon>
        <taxon>Embryophyta</taxon>
        <taxon>Tracheophyta</taxon>
        <taxon>Spermatophyta</taxon>
        <taxon>Magnoliopsida</taxon>
        <taxon>Liliopsida</taxon>
        <taxon>Zingiberales</taxon>
        <taxon>Musaceae</taxon>
        <taxon>Musa</taxon>
    </lineage>
</organism>
<proteinExistence type="predicted"/>
<accession>A0A9E7HK19</accession>
<gene>
    <name evidence="1" type="ORF">MUK42_08000</name>
</gene>
<keyword evidence="1" id="KW-0548">Nucleotidyltransferase</keyword>
<dbReference type="Gene3D" id="3.40.50.620">
    <property type="entry name" value="HUPs"/>
    <property type="match status" value="1"/>
</dbReference>
<dbReference type="PANTHER" id="PTHR12039">
    <property type="entry name" value="NICOTINAMIDE MONONUCLEOTIDE ADENYLYLTRANSFERASE"/>
    <property type="match status" value="1"/>
</dbReference>
<name>A0A9E7HK19_9LILI</name>
<dbReference type="AlphaFoldDB" id="A0A9E7HK19"/>
<evidence type="ECO:0000313" key="1">
    <source>
        <dbReference type="EMBL" id="URE31494.1"/>
    </source>
</evidence>
<keyword evidence="1" id="KW-0808">Transferase</keyword>
<dbReference type="GO" id="GO:0004515">
    <property type="term" value="F:nicotinate-nucleotide adenylyltransferase activity"/>
    <property type="evidence" value="ECO:0007669"/>
    <property type="project" value="TreeGrafter"/>
</dbReference>
<protein>
    <submittedName>
        <fullName evidence="1">Cytidylyltransferase</fullName>
    </submittedName>
</protein>
<dbReference type="PANTHER" id="PTHR12039:SF0">
    <property type="entry name" value="NICOTINAMIDE-NUCLEOTIDE ADENYLYLTRANSFERASE"/>
    <property type="match status" value="1"/>
</dbReference>
<dbReference type="OrthoDB" id="422187at2759"/>
<dbReference type="InterPro" id="IPR051182">
    <property type="entry name" value="Euk_NMN_adenylyltrnsfrase"/>
</dbReference>
<dbReference type="EMBL" id="CP097510">
    <property type="protein sequence ID" value="URE31494.1"/>
    <property type="molecule type" value="Genomic_DNA"/>
</dbReference>
<dbReference type="GO" id="GO:0000309">
    <property type="term" value="F:nicotinamide-nucleotide adenylyltransferase activity"/>
    <property type="evidence" value="ECO:0007669"/>
    <property type="project" value="TreeGrafter"/>
</dbReference>
<dbReference type="SUPFAM" id="SSF52374">
    <property type="entry name" value="Nucleotidylyl transferase"/>
    <property type="match status" value="1"/>
</dbReference>